<dbReference type="EMBL" id="JBHSLU010000022">
    <property type="protein sequence ID" value="MFC5505800.1"/>
    <property type="molecule type" value="Genomic_DNA"/>
</dbReference>
<gene>
    <name evidence="2" type="ORF">ACFPN9_11060</name>
</gene>
<dbReference type="CDD" id="cd02440">
    <property type="entry name" value="AdoMet_MTases"/>
    <property type="match status" value="1"/>
</dbReference>
<proteinExistence type="predicted"/>
<dbReference type="GO" id="GO:0032259">
    <property type="term" value="P:methylation"/>
    <property type="evidence" value="ECO:0007669"/>
    <property type="project" value="UniProtKB-KW"/>
</dbReference>
<dbReference type="PANTHER" id="PTHR43464">
    <property type="entry name" value="METHYLTRANSFERASE"/>
    <property type="match status" value="1"/>
</dbReference>
<reference evidence="3" key="1">
    <citation type="journal article" date="2019" name="Int. J. Syst. Evol. Microbiol.">
        <title>The Global Catalogue of Microorganisms (GCM) 10K type strain sequencing project: providing services to taxonomists for standard genome sequencing and annotation.</title>
        <authorList>
            <consortium name="The Broad Institute Genomics Platform"/>
            <consortium name="The Broad Institute Genome Sequencing Center for Infectious Disease"/>
            <person name="Wu L."/>
            <person name="Ma J."/>
        </authorList>
    </citation>
    <scope>NUCLEOTIDE SEQUENCE [LARGE SCALE GENOMIC DNA]</scope>
    <source>
        <strain evidence="3">CCUG 43117</strain>
    </source>
</reference>
<dbReference type="Proteomes" id="UP001596060">
    <property type="component" value="Unassembled WGS sequence"/>
</dbReference>
<evidence type="ECO:0000313" key="2">
    <source>
        <dbReference type="EMBL" id="MFC5505800.1"/>
    </source>
</evidence>
<comment type="caution">
    <text evidence="2">The sequence shown here is derived from an EMBL/GenBank/DDBJ whole genome shotgun (WGS) entry which is preliminary data.</text>
</comment>
<dbReference type="Gene3D" id="3.40.50.150">
    <property type="entry name" value="Vaccinia Virus protein VP39"/>
    <property type="match status" value="1"/>
</dbReference>
<name>A0ABW0P083_9HYPH</name>
<dbReference type="RefSeq" id="WP_066726286.1">
    <property type="nucleotide sequence ID" value="NZ_JBHSLU010000022.1"/>
</dbReference>
<dbReference type="EC" id="2.1.-.-" evidence="2"/>
<dbReference type="SUPFAM" id="SSF53335">
    <property type="entry name" value="S-adenosyl-L-methionine-dependent methyltransferases"/>
    <property type="match status" value="1"/>
</dbReference>
<keyword evidence="3" id="KW-1185">Reference proteome</keyword>
<organism evidence="2 3">
    <name type="scientific">Bosea massiliensis</name>
    <dbReference type="NCBI Taxonomy" id="151419"/>
    <lineage>
        <taxon>Bacteria</taxon>
        <taxon>Pseudomonadati</taxon>
        <taxon>Pseudomonadota</taxon>
        <taxon>Alphaproteobacteria</taxon>
        <taxon>Hyphomicrobiales</taxon>
        <taxon>Boseaceae</taxon>
        <taxon>Bosea</taxon>
    </lineage>
</organism>
<keyword evidence="2" id="KW-0489">Methyltransferase</keyword>
<dbReference type="InterPro" id="IPR041698">
    <property type="entry name" value="Methyltransf_25"/>
</dbReference>
<evidence type="ECO:0000313" key="3">
    <source>
        <dbReference type="Proteomes" id="UP001596060"/>
    </source>
</evidence>
<dbReference type="PANTHER" id="PTHR43464:SF58">
    <property type="entry name" value="BLR7975 PROTEIN"/>
    <property type="match status" value="1"/>
</dbReference>
<evidence type="ECO:0000259" key="1">
    <source>
        <dbReference type="Pfam" id="PF13649"/>
    </source>
</evidence>
<accession>A0ABW0P083</accession>
<dbReference type="InterPro" id="IPR029063">
    <property type="entry name" value="SAM-dependent_MTases_sf"/>
</dbReference>
<dbReference type="Pfam" id="PF13649">
    <property type="entry name" value="Methyltransf_25"/>
    <property type="match status" value="1"/>
</dbReference>
<feature type="domain" description="Methyltransferase" evidence="1">
    <location>
        <begin position="57"/>
        <end position="150"/>
    </location>
</feature>
<sequence length="235" mass="25111">MTNACIQPIRNATDSFKDPEAIAHYAEGPPRFVPGLEALHRMTAVLLAENAPASARVLVLGAGGGLELGSLARAQPDWSFVGVDPSQPMLDLAGKTLGPLMPRIELVHGYIDDAPAGPFDAATCLLTLHFLDAAERLRTTRAIHARLKPGAPFVAAHSSFPQEPASRPRWLSRYAAYAVTAGADPAQAASARAAVDAHLNLLDPVEDEHILRDAGFSDIAMFYAAFTWRGWVARA</sequence>
<keyword evidence="2" id="KW-0808">Transferase</keyword>
<dbReference type="GO" id="GO:0008168">
    <property type="term" value="F:methyltransferase activity"/>
    <property type="evidence" value="ECO:0007669"/>
    <property type="project" value="UniProtKB-KW"/>
</dbReference>
<protein>
    <submittedName>
        <fullName evidence="2">Class I SAM-dependent methyltransferase</fullName>
        <ecNumber evidence="2">2.1.-.-</ecNumber>
    </submittedName>
</protein>